<dbReference type="OrthoDB" id="121460at2"/>
<evidence type="ECO:0000256" key="2">
    <source>
        <dbReference type="SAM" id="SignalP"/>
    </source>
</evidence>
<proteinExistence type="predicted"/>
<keyword evidence="2" id="KW-0732">Signal</keyword>
<feature type="compositionally biased region" description="Basic residues" evidence="1">
    <location>
        <begin position="96"/>
        <end position="111"/>
    </location>
</feature>
<accession>A0A545UHW4</accession>
<dbReference type="Proteomes" id="UP000315439">
    <property type="component" value="Unassembled WGS sequence"/>
</dbReference>
<feature type="region of interest" description="Disordered" evidence="1">
    <location>
        <begin position="59"/>
        <end position="111"/>
    </location>
</feature>
<organism evidence="3 4">
    <name type="scientific">Aliikangiella coralliicola</name>
    <dbReference type="NCBI Taxonomy" id="2592383"/>
    <lineage>
        <taxon>Bacteria</taxon>
        <taxon>Pseudomonadati</taxon>
        <taxon>Pseudomonadota</taxon>
        <taxon>Gammaproteobacteria</taxon>
        <taxon>Oceanospirillales</taxon>
        <taxon>Pleioneaceae</taxon>
        <taxon>Aliikangiella</taxon>
    </lineage>
</organism>
<reference evidence="3 4" key="1">
    <citation type="submission" date="2019-07" db="EMBL/GenBank/DDBJ databases">
        <title>Draft genome for Aliikangiella sp. M105.</title>
        <authorList>
            <person name="Wang G."/>
        </authorList>
    </citation>
    <scope>NUCLEOTIDE SEQUENCE [LARGE SCALE GENOMIC DNA]</scope>
    <source>
        <strain evidence="3 4">M105</strain>
    </source>
</reference>
<evidence type="ECO:0000313" key="4">
    <source>
        <dbReference type="Proteomes" id="UP000315439"/>
    </source>
</evidence>
<dbReference type="AlphaFoldDB" id="A0A545UHW4"/>
<protein>
    <submittedName>
        <fullName evidence="3">Uncharacterized protein</fullName>
    </submittedName>
</protein>
<sequence length="111" mass="12541">MKFPIKSVIPASLAILLSSQTFAETPKLDARQANQKNRIIQGIDSGELTKKEANRLVQGQRELNRMEKRAKSDGIVTKKEKARLHNKADKESAKIAKNKHDRQKRAKAKSH</sequence>
<feature type="compositionally biased region" description="Basic and acidic residues" evidence="1">
    <location>
        <begin position="62"/>
        <end position="79"/>
    </location>
</feature>
<name>A0A545UHW4_9GAMM</name>
<gene>
    <name evidence="3" type="ORF">FLL46_05865</name>
</gene>
<evidence type="ECO:0000256" key="1">
    <source>
        <dbReference type="SAM" id="MobiDB-lite"/>
    </source>
</evidence>
<dbReference type="EMBL" id="VIKS01000003">
    <property type="protein sequence ID" value="TQV89055.1"/>
    <property type="molecule type" value="Genomic_DNA"/>
</dbReference>
<evidence type="ECO:0000313" key="3">
    <source>
        <dbReference type="EMBL" id="TQV89055.1"/>
    </source>
</evidence>
<feature type="signal peptide" evidence="2">
    <location>
        <begin position="1"/>
        <end position="23"/>
    </location>
</feature>
<keyword evidence="4" id="KW-1185">Reference proteome</keyword>
<comment type="caution">
    <text evidence="3">The sequence shown here is derived from an EMBL/GenBank/DDBJ whole genome shotgun (WGS) entry which is preliminary data.</text>
</comment>
<dbReference type="RefSeq" id="WP_142892540.1">
    <property type="nucleotide sequence ID" value="NZ_ML660161.1"/>
</dbReference>
<feature type="chain" id="PRO_5021775955" evidence="2">
    <location>
        <begin position="24"/>
        <end position="111"/>
    </location>
</feature>